<organism evidence="1 2">
    <name type="scientific">Botryotinia fuckeliana (strain B05.10)</name>
    <name type="common">Noble rot fungus</name>
    <name type="synonym">Botrytis cinerea</name>
    <dbReference type="NCBI Taxonomy" id="332648"/>
    <lineage>
        <taxon>Eukaryota</taxon>
        <taxon>Fungi</taxon>
        <taxon>Dikarya</taxon>
        <taxon>Ascomycota</taxon>
        <taxon>Pezizomycotina</taxon>
        <taxon>Leotiomycetes</taxon>
        <taxon>Helotiales</taxon>
        <taxon>Sclerotiniaceae</taxon>
        <taxon>Botrytis</taxon>
    </lineage>
</organism>
<dbReference type="RefSeq" id="XP_024546740.1">
    <property type="nucleotide sequence ID" value="XM_024690971.1"/>
</dbReference>
<accession>A0A384J7D2</accession>
<dbReference type="Proteomes" id="UP000001798">
    <property type="component" value="Chromosome 1"/>
</dbReference>
<dbReference type="AlphaFoldDB" id="A0A384J7D2"/>
<evidence type="ECO:0000313" key="2">
    <source>
        <dbReference type="Proteomes" id="UP000001798"/>
    </source>
</evidence>
<reference evidence="1 2" key="2">
    <citation type="journal article" date="2012" name="Eukaryot. Cell">
        <title>Genome update of Botrytis cinerea strains B05.10 and T4.</title>
        <authorList>
            <person name="Staats M."/>
            <person name="van Kan J.A."/>
        </authorList>
    </citation>
    <scope>NUCLEOTIDE SEQUENCE [LARGE SCALE GENOMIC DNA]</scope>
    <source>
        <strain evidence="1 2">B05.10</strain>
    </source>
</reference>
<protein>
    <submittedName>
        <fullName evidence="1">Uncharacterized protein</fullName>
    </submittedName>
</protein>
<proteinExistence type="predicted"/>
<evidence type="ECO:0000313" key="1">
    <source>
        <dbReference type="EMBL" id="ATZ46545.1"/>
    </source>
</evidence>
<reference evidence="1 2" key="1">
    <citation type="journal article" date="2011" name="PLoS Genet.">
        <title>Genomic analysis of the necrotrophic fungal pathogens Sclerotinia sclerotiorum and Botrytis cinerea.</title>
        <authorList>
            <person name="Amselem J."/>
            <person name="Cuomo C.A."/>
            <person name="van Kan J.A."/>
            <person name="Viaud M."/>
            <person name="Benito E.P."/>
            <person name="Couloux A."/>
            <person name="Coutinho P.M."/>
            <person name="de Vries R.P."/>
            <person name="Dyer P.S."/>
            <person name="Fillinger S."/>
            <person name="Fournier E."/>
            <person name="Gout L."/>
            <person name="Hahn M."/>
            <person name="Kohn L."/>
            <person name="Lapalu N."/>
            <person name="Plummer K.M."/>
            <person name="Pradier J.M."/>
            <person name="Quevillon E."/>
            <person name="Sharon A."/>
            <person name="Simon A."/>
            <person name="ten Have A."/>
            <person name="Tudzynski B."/>
            <person name="Tudzynski P."/>
            <person name="Wincker P."/>
            <person name="Andrew M."/>
            <person name="Anthouard V."/>
            <person name="Beever R.E."/>
            <person name="Beffa R."/>
            <person name="Benoit I."/>
            <person name="Bouzid O."/>
            <person name="Brault B."/>
            <person name="Chen Z."/>
            <person name="Choquer M."/>
            <person name="Collemare J."/>
            <person name="Cotton P."/>
            <person name="Danchin E.G."/>
            <person name="Da Silva C."/>
            <person name="Gautier A."/>
            <person name="Giraud C."/>
            <person name="Giraud T."/>
            <person name="Gonzalez C."/>
            <person name="Grossetete S."/>
            <person name="Guldener U."/>
            <person name="Henrissat B."/>
            <person name="Howlett B.J."/>
            <person name="Kodira C."/>
            <person name="Kretschmer M."/>
            <person name="Lappartient A."/>
            <person name="Leroch M."/>
            <person name="Levis C."/>
            <person name="Mauceli E."/>
            <person name="Neuveglise C."/>
            <person name="Oeser B."/>
            <person name="Pearson M."/>
            <person name="Poulain J."/>
            <person name="Poussereau N."/>
            <person name="Quesneville H."/>
            <person name="Rascle C."/>
            <person name="Schumacher J."/>
            <person name="Segurens B."/>
            <person name="Sexton A."/>
            <person name="Silva E."/>
            <person name="Sirven C."/>
            <person name="Soanes D.M."/>
            <person name="Talbot N.J."/>
            <person name="Templeton M."/>
            <person name="Yandava C."/>
            <person name="Yarden O."/>
            <person name="Zeng Q."/>
            <person name="Rollins J.A."/>
            <person name="Lebrun M.H."/>
            <person name="Dickman M."/>
        </authorList>
    </citation>
    <scope>NUCLEOTIDE SEQUENCE [LARGE SCALE GENOMIC DNA]</scope>
    <source>
        <strain evidence="1 2">B05.10</strain>
    </source>
</reference>
<name>A0A384J7D2_BOTFB</name>
<dbReference type="EMBL" id="CP009805">
    <property type="protein sequence ID" value="ATZ46545.1"/>
    <property type="molecule type" value="Genomic_DNA"/>
</dbReference>
<dbReference type="GeneID" id="5429850"/>
<dbReference type="VEuPathDB" id="FungiDB:Bcin01g11210"/>
<dbReference type="OrthoDB" id="3532601at2759"/>
<gene>
    <name evidence="1" type="ORF">BCIN_01g11210</name>
</gene>
<keyword evidence="2" id="KW-1185">Reference proteome</keyword>
<reference evidence="1 2" key="3">
    <citation type="journal article" date="2017" name="Mol. Plant Pathol.">
        <title>A gapless genome sequence of the fungus Botrytis cinerea.</title>
        <authorList>
            <person name="Van Kan J.A."/>
            <person name="Stassen J.H."/>
            <person name="Mosbach A."/>
            <person name="Van Der Lee T.A."/>
            <person name="Faino L."/>
            <person name="Farmer A.D."/>
            <person name="Papasotiriou D.G."/>
            <person name="Zhou S."/>
            <person name="Seidl M.F."/>
            <person name="Cottam E."/>
            <person name="Edel D."/>
            <person name="Hahn M."/>
            <person name="Schwartz D.C."/>
            <person name="Dietrich R.A."/>
            <person name="Widdison S."/>
            <person name="Scalliet G."/>
        </authorList>
    </citation>
    <scope>NUCLEOTIDE SEQUENCE [LARGE SCALE GENOMIC DNA]</scope>
    <source>
        <strain evidence="1 2">B05.10</strain>
    </source>
</reference>
<sequence>MTSEDNHKNETQIPARFRILIYAVERGITQIAFMQAYSEILSNVEETESDTSPEMRQSMVECRVWTKFCM</sequence>